<organism evidence="2">
    <name type="scientific">marine metagenome</name>
    <dbReference type="NCBI Taxonomy" id="408172"/>
    <lineage>
        <taxon>unclassified sequences</taxon>
        <taxon>metagenomes</taxon>
        <taxon>ecological metagenomes</taxon>
    </lineage>
</organism>
<accession>A0A382Y3J6</accession>
<feature type="compositionally biased region" description="Basic and acidic residues" evidence="1">
    <location>
        <begin position="1"/>
        <end position="19"/>
    </location>
</feature>
<sequence>MEKTMKTQKLPSRESETREKKSRRKPWAPPSSLDAPPAPAGFVHRWIRAESVGQMDQKNVSARLREGWEFVRGDEYPDTEWPQIDSGKYNGVIAVGGLMLARIPKETVAERKKYFAQVTQDKDDAIANDPLKDQHPSMPISKERSTRVSFGGKRNT</sequence>
<protein>
    <submittedName>
        <fullName evidence="2">Uncharacterized protein</fullName>
    </submittedName>
</protein>
<evidence type="ECO:0000313" key="2">
    <source>
        <dbReference type="EMBL" id="SVD77922.1"/>
    </source>
</evidence>
<dbReference type="EMBL" id="UINC01172709">
    <property type="protein sequence ID" value="SVD77922.1"/>
    <property type="molecule type" value="Genomic_DNA"/>
</dbReference>
<evidence type="ECO:0000256" key="1">
    <source>
        <dbReference type="SAM" id="MobiDB-lite"/>
    </source>
</evidence>
<name>A0A382Y3J6_9ZZZZ</name>
<proteinExistence type="predicted"/>
<reference evidence="2" key="1">
    <citation type="submission" date="2018-05" db="EMBL/GenBank/DDBJ databases">
        <authorList>
            <person name="Lanie J.A."/>
            <person name="Ng W.-L."/>
            <person name="Kazmierczak K.M."/>
            <person name="Andrzejewski T.M."/>
            <person name="Davidsen T.M."/>
            <person name="Wayne K.J."/>
            <person name="Tettelin H."/>
            <person name="Glass J.I."/>
            <person name="Rusch D."/>
            <person name="Podicherti R."/>
            <person name="Tsui H.-C.T."/>
            <person name="Winkler M.E."/>
        </authorList>
    </citation>
    <scope>NUCLEOTIDE SEQUENCE</scope>
</reference>
<feature type="region of interest" description="Disordered" evidence="1">
    <location>
        <begin position="1"/>
        <end position="39"/>
    </location>
</feature>
<dbReference type="AlphaFoldDB" id="A0A382Y3J6"/>
<feature type="compositionally biased region" description="Basic and acidic residues" evidence="1">
    <location>
        <begin position="120"/>
        <end position="146"/>
    </location>
</feature>
<feature type="region of interest" description="Disordered" evidence="1">
    <location>
        <begin position="120"/>
        <end position="156"/>
    </location>
</feature>
<gene>
    <name evidence="2" type="ORF">METZ01_LOCUS430776</name>
</gene>